<evidence type="ECO:0000256" key="3">
    <source>
        <dbReference type="PIRSR" id="PIRSR000137-1"/>
    </source>
</evidence>
<dbReference type="OrthoDB" id="269227at2759"/>
<feature type="signal peptide" evidence="6">
    <location>
        <begin position="1"/>
        <end position="18"/>
    </location>
</feature>
<dbReference type="PIRSF" id="PIRSF000137">
    <property type="entry name" value="Alcohol_oxidase"/>
    <property type="match status" value="1"/>
</dbReference>
<dbReference type="PROSITE" id="PS00624">
    <property type="entry name" value="GMC_OXRED_2"/>
    <property type="match status" value="1"/>
</dbReference>
<dbReference type="SUPFAM" id="SSF51905">
    <property type="entry name" value="FAD/NAD(P)-binding domain"/>
    <property type="match status" value="1"/>
</dbReference>
<dbReference type="Proteomes" id="UP000324241">
    <property type="component" value="Unassembled WGS sequence"/>
</dbReference>
<keyword evidence="5" id="KW-0285">Flavoprotein</keyword>
<keyword evidence="6" id="KW-0732">Signal</keyword>
<evidence type="ECO:0000256" key="4">
    <source>
        <dbReference type="PIRSR" id="PIRSR000137-2"/>
    </source>
</evidence>
<evidence type="ECO:0000256" key="5">
    <source>
        <dbReference type="RuleBase" id="RU003968"/>
    </source>
</evidence>
<name>A0A4S3J6I9_9EURO</name>
<evidence type="ECO:0000256" key="6">
    <source>
        <dbReference type="SAM" id="SignalP"/>
    </source>
</evidence>
<proteinExistence type="inferred from homology"/>
<evidence type="ECO:0000313" key="12">
    <source>
        <dbReference type="Proteomes" id="UP000324241"/>
    </source>
</evidence>
<dbReference type="PROSITE" id="PS00623">
    <property type="entry name" value="GMC_OXRED_1"/>
    <property type="match status" value="1"/>
</dbReference>
<feature type="active site" description="Proton acceptor" evidence="3">
    <location>
        <position position="577"/>
    </location>
</feature>
<comment type="similarity">
    <text evidence="1 5">Belongs to the GMC oxidoreductase family.</text>
</comment>
<dbReference type="VEuPathDB" id="FungiDB:EYZ11_009980"/>
<dbReference type="Proteomes" id="UP000308092">
    <property type="component" value="Unassembled WGS sequence"/>
</dbReference>
<dbReference type="EMBL" id="SOSA01000507">
    <property type="protein sequence ID" value="THC90559.1"/>
    <property type="molecule type" value="Genomic_DNA"/>
</dbReference>
<dbReference type="InterPro" id="IPR036188">
    <property type="entry name" value="FAD/NAD-bd_sf"/>
</dbReference>
<comment type="caution">
    <text evidence="10">The sequence shown here is derived from an EMBL/GenBank/DDBJ whole genome shotgun (WGS) entry which is preliminary data.</text>
</comment>
<dbReference type="SUPFAM" id="SSF54373">
    <property type="entry name" value="FAD-linked reductases, C-terminal domain"/>
    <property type="match status" value="1"/>
</dbReference>
<dbReference type="RefSeq" id="XP_033421923.1">
    <property type="nucleotide sequence ID" value="XM_033576068.1"/>
</dbReference>
<accession>A0A4S3J6I9</accession>
<evidence type="ECO:0000256" key="2">
    <source>
        <dbReference type="ARBA" id="ARBA00023180"/>
    </source>
</evidence>
<keyword evidence="4 5" id="KW-0274">FAD</keyword>
<dbReference type="GO" id="GO:0044550">
    <property type="term" value="P:secondary metabolite biosynthetic process"/>
    <property type="evidence" value="ECO:0007669"/>
    <property type="project" value="TreeGrafter"/>
</dbReference>
<keyword evidence="11" id="KW-1185">Reference proteome</keyword>
<dbReference type="AlphaFoldDB" id="A0A4S3J6I9"/>
<dbReference type="GO" id="GO:0050660">
    <property type="term" value="F:flavin adenine dinucleotide binding"/>
    <property type="evidence" value="ECO:0007669"/>
    <property type="project" value="InterPro"/>
</dbReference>
<evidence type="ECO:0000313" key="9">
    <source>
        <dbReference type="EMBL" id="KAA8642561.1"/>
    </source>
</evidence>
<evidence type="ECO:0000313" key="10">
    <source>
        <dbReference type="EMBL" id="THC90559.1"/>
    </source>
</evidence>
<feature type="binding site" evidence="4">
    <location>
        <begin position="578"/>
        <end position="579"/>
    </location>
    <ligand>
        <name>FAD</name>
        <dbReference type="ChEBI" id="CHEBI:57692"/>
    </ligand>
</feature>
<evidence type="ECO:0000313" key="11">
    <source>
        <dbReference type="Proteomes" id="UP000308092"/>
    </source>
</evidence>
<dbReference type="STRING" id="1220188.A0A4S3J6I9"/>
<sequence>MQMIRPIFLVFLILPVTAFSPASYDYVVVGGGTAGIVLATRLAQREFTVALVEAGGRYQSKSFAAIPATGPLRAGSQPHLKSLIDWGFVVQHQPGVNKRLIHYARGKCLGGSSAMNFMIYQRPTRDSMAKWAGAVNDSSYTWDQVLPYFQRSVHFTPPNASARFPNATAGFDPSVYDPHGGPLEVSYPNYAMAFSTWMKRGINAIGIDDIRDFNGGSVMGAQYSAATIRPRDQTRSSSQTSFLETNQPASLTVYPYTLAKKITFDDQKRATGVLVANHFGELFRLYARREVVVSAGAFQSPQLLMVSGVGPANILHDHGIEVIADRPGVGQNMWDHVFFGPSYRVRVLTFTNFTLRPWSMVQFFLEWAIRRRGMFTSNLSDYVAWEKIPSGLRSRFSNATRADLARFPHDWPEAEYISAPGYIGAFLDPYFNQPKDGYQYAAILGVLVAPTSRGNVTLQSADTAQLPIINPNWLATKTDQEVAIAMMKRVRQALHSTAMSPVIIGPECDPGDGVSTDAEILEYIQNHVMPIWHASCTCKMGTHDDPMAVVDSQARVFGVHGLRVVDASAFPLLPPGHPQSTVYMLAEKISDTMTGCRG</sequence>
<dbReference type="InterPro" id="IPR007867">
    <property type="entry name" value="GMC_OxRtase_C"/>
</dbReference>
<dbReference type="InterPro" id="IPR000172">
    <property type="entry name" value="GMC_OxRdtase_N"/>
</dbReference>
<evidence type="ECO:0000259" key="7">
    <source>
        <dbReference type="PROSITE" id="PS00623"/>
    </source>
</evidence>
<dbReference type="GO" id="GO:0016614">
    <property type="term" value="F:oxidoreductase activity, acting on CH-OH group of donors"/>
    <property type="evidence" value="ECO:0007669"/>
    <property type="project" value="InterPro"/>
</dbReference>
<reference evidence="10 11" key="1">
    <citation type="submission" date="2019-03" db="EMBL/GenBank/DDBJ databases">
        <title>The genome sequence of a newly discovered highly antifungal drug resistant Aspergillus species, Aspergillus tanneri NIH 1004.</title>
        <authorList>
            <person name="Mounaud S."/>
            <person name="Singh I."/>
            <person name="Joardar V."/>
            <person name="Pakala S."/>
            <person name="Pakala S."/>
            <person name="Venepally P."/>
            <person name="Hoover J."/>
            <person name="Nierman W."/>
            <person name="Chung J."/>
            <person name="Losada L."/>
        </authorList>
    </citation>
    <scope>NUCLEOTIDE SEQUENCE [LARGE SCALE GENOMIC DNA]</scope>
    <source>
        <strain evidence="10 11">NIH1004</strain>
    </source>
</reference>
<dbReference type="Pfam" id="PF05199">
    <property type="entry name" value="GMC_oxred_C"/>
    <property type="match status" value="1"/>
</dbReference>
<organism evidence="10 11">
    <name type="scientific">Aspergillus tanneri</name>
    <dbReference type="NCBI Taxonomy" id="1220188"/>
    <lineage>
        <taxon>Eukaryota</taxon>
        <taxon>Fungi</taxon>
        <taxon>Dikarya</taxon>
        <taxon>Ascomycota</taxon>
        <taxon>Pezizomycotina</taxon>
        <taxon>Eurotiomycetes</taxon>
        <taxon>Eurotiomycetidae</taxon>
        <taxon>Eurotiales</taxon>
        <taxon>Aspergillaceae</taxon>
        <taxon>Aspergillus</taxon>
        <taxon>Aspergillus subgen. Circumdati</taxon>
    </lineage>
</organism>
<dbReference type="EMBL" id="QUQM01000008">
    <property type="protein sequence ID" value="KAA8642561.1"/>
    <property type="molecule type" value="Genomic_DNA"/>
</dbReference>
<feature type="domain" description="Glucose-methanol-choline oxidoreductase N-terminal" evidence="7">
    <location>
        <begin position="106"/>
        <end position="129"/>
    </location>
</feature>
<feature type="domain" description="Glucose-methanol-choline oxidoreductase N-terminal" evidence="8">
    <location>
        <begin position="296"/>
        <end position="310"/>
    </location>
</feature>
<dbReference type="Gene3D" id="3.50.50.60">
    <property type="entry name" value="FAD/NAD(P)-binding domain"/>
    <property type="match status" value="1"/>
</dbReference>
<feature type="active site" description="Proton donor" evidence="3">
    <location>
        <position position="533"/>
    </location>
</feature>
<dbReference type="PANTHER" id="PTHR11552">
    <property type="entry name" value="GLUCOSE-METHANOL-CHOLINE GMC OXIDOREDUCTASE"/>
    <property type="match status" value="1"/>
</dbReference>
<feature type="binding site" evidence="4">
    <location>
        <begin position="532"/>
        <end position="533"/>
    </location>
    <ligand>
        <name>FAD</name>
        <dbReference type="ChEBI" id="CHEBI:57692"/>
    </ligand>
</feature>
<protein>
    <recommendedName>
        <fullName evidence="7 8">Glucose-methanol-choline oxidoreductase N-terminal domain-containing protein</fullName>
    </recommendedName>
</protein>
<reference evidence="9 12" key="2">
    <citation type="submission" date="2019-08" db="EMBL/GenBank/DDBJ databases">
        <title>The genome sequence of a newly discovered highly antifungal drug resistant Aspergillus species, Aspergillus tanneri NIH 1004.</title>
        <authorList>
            <person name="Mounaud S."/>
            <person name="Singh I."/>
            <person name="Joardar V."/>
            <person name="Pakala S."/>
            <person name="Pakala S."/>
            <person name="Venepally P."/>
            <person name="Chung J.K."/>
            <person name="Losada L."/>
            <person name="Nierman W.C."/>
        </authorList>
    </citation>
    <scope>NUCLEOTIDE SEQUENCE [LARGE SCALE GENOMIC DNA]</scope>
    <source>
        <strain evidence="9 12">NIH1004</strain>
    </source>
</reference>
<evidence type="ECO:0000259" key="8">
    <source>
        <dbReference type="PROSITE" id="PS00624"/>
    </source>
</evidence>
<dbReference type="Pfam" id="PF00732">
    <property type="entry name" value="GMC_oxred_N"/>
    <property type="match status" value="1"/>
</dbReference>
<evidence type="ECO:0000256" key="1">
    <source>
        <dbReference type="ARBA" id="ARBA00010790"/>
    </source>
</evidence>
<keyword evidence="2" id="KW-0325">Glycoprotein</keyword>
<gene>
    <name evidence="9" type="ORF">ATNIH1004_011506</name>
    <name evidence="10" type="ORF">EYZ11_009980</name>
</gene>
<dbReference type="GeneID" id="54334207"/>
<comment type="cofactor">
    <cofactor evidence="4">
        <name>FAD</name>
        <dbReference type="ChEBI" id="CHEBI:57692"/>
    </cofactor>
</comment>
<dbReference type="PANTHER" id="PTHR11552:SF138">
    <property type="entry name" value="DEHYDROGENASE PKFF-RELATED"/>
    <property type="match status" value="1"/>
</dbReference>
<dbReference type="Gene3D" id="3.30.560.10">
    <property type="entry name" value="Glucose Oxidase, domain 3"/>
    <property type="match status" value="1"/>
</dbReference>
<feature type="chain" id="PRO_5036358466" description="Glucose-methanol-choline oxidoreductase N-terminal domain-containing protein" evidence="6">
    <location>
        <begin position="19"/>
        <end position="598"/>
    </location>
</feature>
<dbReference type="InterPro" id="IPR012132">
    <property type="entry name" value="GMC_OxRdtase"/>
</dbReference>